<dbReference type="KEGG" id="ffu:CLAFUR5_03949"/>
<protein>
    <submittedName>
        <fullName evidence="1">Uncharacterized protein</fullName>
    </submittedName>
</protein>
<dbReference type="OrthoDB" id="3637364at2759"/>
<accession>A0A9Q8LGN8</accession>
<dbReference type="AlphaFoldDB" id="A0A9Q8LGN8"/>
<sequence>MDDEYHIDLVKRLQQLVNAELAKICVASRELQVFRRAFDRDAHHMTLDNITLDDIDKYVQSRLESFQCSLSKDEKEELGREIRIRAEGVFQWVKLVVNLLRKGLTHSDNLKTLRDRLNSCPKDIMALYRRIFADIETLYRPHTAMVLLSLRLSGDQAIPLLWLAFLEDYIDDNDFAIKMPLRPFNENDMAACYDLARQRAKIWCGDLVSADSANNEDLPLFCMTWRDGLATTALSLAHRTCHDFLDTVYDQLRDWAGLEFDEGLLDLFIMLRFLKGAVDKRTWMNTMIQML</sequence>
<dbReference type="PANTHER" id="PTHR10039:SF5">
    <property type="entry name" value="NACHT DOMAIN-CONTAINING PROTEIN"/>
    <property type="match status" value="1"/>
</dbReference>
<proteinExistence type="predicted"/>
<dbReference type="GeneID" id="71983827"/>
<dbReference type="RefSeq" id="XP_047761439.1">
    <property type="nucleotide sequence ID" value="XM_047903097.1"/>
</dbReference>
<dbReference type="Proteomes" id="UP000756132">
    <property type="component" value="Chromosome 4"/>
</dbReference>
<reference evidence="1" key="1">
    <citation type="submission" date="2021-12" db="EMBL/GenBank/DDBJ databases">
        <authorList>
            <person name="Zaccaron A."/>
            <person name="Stergiopoulos I."/>
        </authorList>
    </citation>
    <scope>NUCLEOTIDE SEQUENCE</scope>
    <source>
        <strain evidence="1">Race5_Kim</strain>
    </source>
</reference>
<dbReference type="EMBL" id="CP090166">
    <property type="protein sequence ID" value="UJO17073.1"/>
    <property type="molecule type" value="Genomic_DNA"/>
</dbReference>
<gene>
    <name evidence="1" type="ORF">CLAFUR5_03949</name>
</gene>
<name>A0A9Q8LGN8_PASFU</name>
<dbReference type="PANTHER" id="PTHR10039">
    <property type="entry name" value="AMELOGENIN"/>
    <property type="match status" value="1"/>
</dbReference>
<reference evidence="1" key="2">
    <citation type="journal article" date="2022" name="Microb. Genom.">
        <title>A chromosome-scale genome assembly of the tomato pathogen Cladosporium fulvum reveals a compartmentalized genome architecture and the presence of a dispensable chromosome.</title>
        <authorList>
            <person name="Zaccaron A.Z."/>
            <person name="Chen L.H."/>
            <person name="Samaras A."/>
            <person name="Stergiopoulos I."/>
        </authorList>
    </citation>
    <scope>NUCLEOTIDE SEQUENCE</scope>
    <source>
        <strain evidence="1">Race5_Kim</strain>
    </source>
</reference>
<keyword evidence="2" id="KW-1185">Reference proteome</keyword>
<evidence type="ECO:0000313" key="1">
    <source>
        <dbReference type="EMBL" id="UJO17073.1"/>
    </source>
</evidence>
<evidence type="ECO:0000313" key="2">
    <source>
        <dbReference type="Proteomes" id="UP000756132"/>
    </source>
</evidence>
<organism evidence="1 2">
    <name type="scientific">Passalora fulva</name>
    <name type="common">Tomato leaf mold</name>
    <name type="synonym">Cladosporium fulvum</name>
    <dbReference type="NCBI Taxonomy" id="5499"/>
    <lineage>
        <taxon>Eukaryota</taxon>
        <taxon>Fungi</taxon>
        <taxon>Dikarya</taxon>
        <taxon>Ascomycota</taxon>
        <taxon>Pezizomycotina</taxon>
        <taxon>Dothideomycetes</taxon>
        <taxon>Dothideomycetidae</taxon>
        <taxon>Mycosphaerellales</taxon>
        <taxon>Mycosphaerellaceae</taxon>
        <taxon>Fulvia</taxon>
    </lineage>
</organism>